<evidence type="ECO:0000256" key="1">
    <source>
        <dbReference type="ARBA" id="ARBA00004123"/>
    </source>
</evidence>
<sequence length="653" mass="73218">MKAHRRQNPVSCQLCRSKKLNLQDEYGQQLPTSFVPQKPNLSDDESHWKEYQSFERTGMRDRSLVRVSANSLSPEELTLVKVFRKCSGLNVQAAEHTGTGPKVASFDHASSSILLPSQIDAVVLMQRYFEHIDYHHHILYSPTVRPLVSRVYASLPSEQYYSPGRIALLLTIFASTAYFWRLTPIARHLFRSPPEALEAGRVWGIAALDVLELSRRVGMSSLEDVQAMIIASSLFYHTEGYSSRTRAIQNMALTMARDLGLHRVDFPQRPICGSASAAIENEMKRRVWWHLAAKDWLLAFTGGHPEGTYFIQPRHMRVDLPLNMDDKDIPIDGRIGNTDLTKPTSMSFFLQQIRLAELCRTITDQLPPFLVPSHNLEYDIALDMDAKFQTFLDDLPVFFRLDPASRSSSLQIVADNPHMISQRNMIHIELHIRRSKLHQPLLFKGMSDARYARSRELCLASAYTVLEVSHRGELEDGASEFFPTRLAAIIHHIFMAAMILVMELSYNKQAYNARGREAGAAAAPQQQQAAHYRAAIMEACTMLERAAKNSRMADNLLQTFTHILYKHSISVSTEGRGAPGNGNPTAAAFDVGAATWPAQANTVPLFAPEHTGGDAGNGLDALMQGYIDLGTTFEAPMWQGLFADLDAWGHMNP</sequence>
<comment type="caution">
    <text evidence="4">The sequence shown here is derived from an EMBL/GenBank/DDBJ whole genome shotgun (WGS) entry which is preliminary data.</text>
</comment>
<protein>
    <recommendedName>
        <fullName evidence="3">Xylanolytic transcriptional activator regulatory domain-containing protein</fullName>
    </recommendedName>
</protein>
<evidence type="ECO:0000313" key="4">
    <source>
        <dbReference type="EMBL" id="KAL1625223.1"/>
    </source>
</evidence>
<dbReference type="CDD" id="cd12148">
    <property type="entry name" value="fungal_TF_MHR"/>
    <property type="match status" value="1"/>
</dbReference>
<dbReference type="PANTHER" id="PTHR31001:SF90">
    <property type="entry name" value="CENTROMERE DNA-BINDING PROTEIN COMPLEX CBF3 SUBUNIT B"/>
    <property type="match status" value="1"/>
</dbReference>
<keyword evidence="5" id="KW-1185">Reference proteome</keyword>
<reference evidence="4 5" key="1">
    <citation type="submission" date="2024-02" db="EMBL/GenBank/DDBJ databases">
        <title>De novo assembly and annotation of 12 fungi associated with fruit tree decline syndrome in Ontario, Canada.</title>
        <authorList>
            <person name="Sulman M."/>
            <person name="Ellouze W."/>
            <person name="Ilyukhin E."/>
        </authorList>
    </citation>
    <scope>NUCLEOTIDE SEQUENCE [LARGE SCALE GENOMIC DNA]</scope>
    <source>
        <strain evidence="4 5">M1-105</strain>
    </source>
</reference>
<evidence type="ECO:0000313" key="5">
    <source>
        <dbReference type="Proteomes" id="UP001521116"/>
    </source>
</evidence>
<dbReference type="InterPro" id="IPR050613">
    <property type="entry name" value="Sec_Metabolite_Reg"/>
</dbReference>
<keyword evidence="2" id="KW-0539">Nucleus</keyword>
<dbReference type="PANTHER" id="PTHR31001">
    <property type="entry name" value="UNCHARACTERIZED TRANSCRIPTIONAL REGULATORY PROTEIN"/>
    <property type="match status" value="1"/>
</dbReference>
<comment type="subcellular location">
    <subcellularLocation>
        <location evidence="1">Nucleus</location>
    </subcellularLocation>
</comment>
<organism evidence="4 5">
    <name type="scientific">Neofusicoccum ribis</name>
    <dbReference type="NCBI Taxonomy" id="45134"/>
    <lineage>
        <taxon>Eukaryota</taxon>
        <taxon>Fungi</taxon>
        <taxon>Dikarya</taxon>
        <taxon>Ascomycota</taxon>
        <taxon>Pezizomycotina</taxon>
        <taxon>Dothideomycetes</taxon>
        <taxon>Dothideomycetes incertae sedis</taxon>
        <taxon>Botryosphaeriales</taxon>
        <taxon>Botryosphaeriaceae</taxon>
        <taxon>Neofusicoccum</taxon>
    </lineage>
</organism>
<dbReference type="InterPro" id="IPR007219">
    <property type="entry name" value="XnlR_reg_dom"/>
</dbReference>
<dbReference type="Pfam" id="PF04082">
    <property type="entry name" value="Fungal_trans"/>
    <property type="match status" value="1"/>
</dbReference>
<dbReference type="EMBL" id="JAJVDC020000096">
    <property type="protein sequence ID" value="KAL1625223.1"/>
    <property type="molecule type" value="Genomic_DNA"/>
</dbReference>
<dbReference type="Proteomes" id="UP001521116">
    <property type="component" value="Unassembled WGS sequence"/>
</dbReference>
<name>A0ABR3SP03_9PEZI</name>
<proteinExistence type="predicted"/>
<feature type="domain" description="Xylanolytic transcriptional activator regulatory" evidence="3">
    <location>
        <begin position="125"/>
        <end position="364"/>
    </location>
</feature>
<evidence type="ECO:0000259" key="3">
    <source>
        <dbReference type="Pfam" id="PF04082"/>
    </source>
</evidence>
<gene>
    <name evidence="4" type="ORF">SLS56_007418</name>
</gene>
<accession>A0ABR3SP03</accession>
<evidence type="ECO:0000256" key="2">
    <source>
        <dbReference type="ARBA" id="ARBA00023242"/>
    </source>
</evidence>